<dbReference type="EMBL" id="CP023154">
    <property type="protein sequence ID" value="QEK78030.1"/>
    <property type="molecule type" value="Genomic_DNA"/>
</dbReference>
<reference evidence="6 7" key="1">
    <citation type="submission" date="2017-08" db="EMBL/GenBank/DDBJ databases">
        <title>Resequencing and Reannotation of the genome of Pyrococcus furiosus type strain DSM3638.</title>
        <authorList>
            <person name="Reichelt R.M."/>
            <person name="Bunk B."/>
        </authorList>
    </citation>
    <scope>NUCLEOTIDE SEQUENCE [LARGE SCALE GENOMIC DNA]</scope>
    <source>
        <strain evidence="6 7">DSM 3638</strain>
    </source>
</reference>
<dbReference type="PANTHER" id="PTHR10806">
    <property type="entry name" value="SIGNAL PEPTIDASE COMPLEX CATALYTIC SUBUNIT SEC11"/>
    <property type="match status" value="1"/>
</dbReference>
<dbReference type="PANTHER" id="PTHR10806:SF6">
    <property type="entry name" value="SIGNAL PEPTIDASE COMPLEX CATALYTIC SUBUNIT SEC11"/>
    <property type="match status" value="1"/>
</dbReference>
<feature type="transmembrane region" description="Helical" evidence="5">
    <location>
        <begin position="7"/>
        <end position="25"/>
    </location>
</feature>
<dbReference type="GO" id="GO:0016020">
    <property type="term" value="C:membrane"/>
    <property type="evidence" value="ECO:0007669"/>
    <property type="project" value="UniProtKB-SubCell"/>
</dbReference>
<comment type="subcellular location">
    <subcellularLocation>
        <location evidence="1">Membrane</location>
    </subcellularLocation>
</comment>
<dbReference type="GeneID" id="13302114"/>
<dbReference type="GO" id="GO:0006465">
    <property type="term" value="P:signal peptide processing"/>
    <property type="evidence" value="ECO:0007669"/>
    <property type="project" value="InterPro"/>
</dbReference>
<dbReference type="Proteomes" id="UP000324354">
    <property type="component" value="Chromosome"/>
</dbReference>
<evidence type="ECO:0000256" key="1">
    <source>
        <dbReference type="ARBA" id="ARBA00004370"/>
    </source>
</evidence>
<evidence type="ECO:0000256" key="3">
    <source>
        <dbReference type="ARBA" id="ARBA00022989"/>
    </source>
</evidence>
<gene>
    <name evidence="6" type="ORF">PFDSM3638_01510</name>
</gene>
<keyword evidence="2 5" id="KW-0812">Transmembrane</keyword>
<evidence type="ECO:0000313" key="6">
    <source>
        <dbReference type="EMBL" id="QEK78030.1"/>
    </source>
</evidence>
<dbReference type="CDD" id="cd06530">
    <property type="entry name" value="S26_SPase_I"/>
    <property type="match status" value="1"/>
</dbReference>
<keyword evidence="3 5" id="KW-1133">Transmembrane helix</keyword>
<dbReference type="PRINTS" id="PR00728">
    <property type="entry name" value="SIGNALPTASE"/>
</dbReference>
<organism evidence="6 7">
    <name type="scientific">Pyrococcus furiosus (strain ATCC 43587 / DSM 3638 / JCM 8422 / Vc1)</name>
    <dbReference type="NCBI Taxonomy" id="186497"/>
    <lineage>
        <taxon>Archaea</taxon>
        <taxon>Methanobacteriati</taxon>
        <taxon>Methanobacteriota</taxon>
        <taxon>Thermococci</taxon>
        <taxon>Thermococcales</taxon>
        <taxon>Thermococcaceae</taxon>
        <taxon>Pyrococcus</taxon>
    </lineage>
</organism>
<dbReference type="SUPFAM" id="SSF51306">
    <property type="entry name" value="LexA/Signal peptidase"/>
    <property type="match status" value="1"/>
</dbReference>
<dbReference type="AlphaFoldDB" id="A0A5C0XTF5"/>
<evidence type="ECO:0000313" key="7">
    <source>
        <dbReference type="Proteomes" id="UP000324354"/>
    </source>
</evidence>
<accession>A0A5C0XTF5</accession>
<keyword evidence="4 5" id="KW-0472">Membrane</keyword>
<dbReference type="InterPro" id="IPR036286">
    <property type="entry name" value="LexA/Signal_pep-like_sf"/>
</dbReference>
<dbReference type="InterPro" id="IPR019533">
    <property type="entry name" value="Peptidase_S26"/>
</dbReference>
<dbReference type="RefSeq" id="WP_014835110.1">
    <property type="nucleotide sequence ID" value="NZ_CP023154.1"/>
</dbReference>
<proteinExistence type="predicted"/>
<dbReference type="GeneID" id="41712105"/>
<dbReference type="GO" id="GO:0004252">
    <property type="term" value="F:serine-type endopeptidase activity"/>
    <property type="evidence" value="ECO:0007669"/>
    <property type="project" value="InterPro"/>
</dbReference>
<evidence type="ECO:0000256" key="5">
    <source>
        <dbReference type="SAM" id="Phobius"/>
    </source>
</evidence>
<sequence length="154" mass="17272">MEKAVKEILSTVLVFLLTFSIYYGMRIALHTDTPLVVVISWSMKPVFYRGDVVLLKGVSPEEIKAGDVVVYENPLYKYPIIHRVREIKTISIEGREELCFVTWGDNNPVPDVYPTPYGMLDCVPGEAIKAKALVVFPRIGIISIKVREFLGIGG</sequence>
<dbReference type="InterPro" id="IPR001733">
    <property type="entry name" value="Peptidase_S26B"/>
</dbReference>
<name>A0A5C0XTF5_PYRFU</name>
<dbReference type="NCBIfam" id="TIGR02228">
    <property type="entry name" value="sigpep_I_arch"/>
    <property type="match status" value="1"/>
</dbReference>
<protein>
    <submittedName>
        <fullName evidence="6">Signal peptidase I</fullName>
    </submittedName>
</protein>
<evidence type="ECO:0000256" key="2">
    <source>
        <dbReference type="ARBA" id="ARBA00022692"/>
    </source>
</evidence>
<evidence type="ECO:0000256" key="4">
    <source>
        <dbReference type="ARBA" id="ARBA00023136"/>
    </source>
</evidence>